<dbReference type="Proteomes" id="UP000265520">
    <property type="component" value="Unassembled WGS sequence"/>
</dbReference>
<dbReference type="EMBL" id="LXQA011201288">
    <property type="protein sequence ID" value="MCI88741.1"/>
    <property type="molecule type" value="Genomic_DNA"/>
</dbReference>
<organism evidence="1 2">
    <name type="scientific">Trifolium medium</name>
    <dbReference type="NCBI Taxonomy" id="97028"/>
    <lineage>
        <taxon>Eukaryota</taxon>
        <taxon>Viridiplantae</taxon>
        <taxon>Streptophyta</taxon>
        <taxon>Embryophyta</taxon>
        <taxon>Tracheophyta</taxon>
        <taxon>Spermatophyta</taxon>
        <taxon>Magnoliopsida</taxon>
        <taxon>eudicotyledons</taxon>
        <taxon>Gunneridae</taxon>
        <taxon>Pentapetalae</taxon>
        <taxon>rosids</taxon>
        <taxon>fabids</taxon>
        <taxon>Fabales</taxon>
        <taxon>Fabaceae</taxon>
        <taxon>Papilionoideae</taxon>
        <taxon>50 kb inversion clade</taxon>
        <taxon>NPAAA clade</taxon>
        <taxon>Hologalegina</taxon>
        <taxon>IRL clade</taxon>
        <taxon>Trifolieae</taxon>
        <taxon>Trifolium</taxon>
    </lineage>
</organism>
<reference evidence="1 2" key="1">
    <citation type="journal article" date="2018" name="Front. Plant Sci.">
        <title>Red Clover (Trifolium pratense) and Zigzag Clover (T. medium) - A Picture of Genomic Similarities and Differences.</title>
        <authorList>
            <person name="Dluhosova J."/>
            <person name="Istvanek J."/>
            <person name="Nedelnik J."/>
            <person name="Repkova J."/>
        </authorList>
    </citation>
    <scope>NUCLEOTIDE SEQUENCE [LARGE SCALE GENOMIC DNA]</scope>
    <source>
        <strain evidence="2">cv. 10/8</strain>
        <tissue evidence="1">Leaf</tissue>
    </source>
</reference>
<proteinExistence type="predicted"/>
<accession>A0A392VP32</accession>
<sequence>MVGMRFGTVKRFKKMLRTYGTKGVAEYATEVSFWSELDGVEFVFGVVL</sequence>
<name>A0A392VP32_9FABA</name>
<evidence type="ECO:0000313" key="2">
    <source>
        <dbReference type="Proteomes" id="UP000265520"/>
    </source>
</evidence>
<keyword evidence="2" id="KW-1185">Reference proteome</keyword>
<feature type="non-terminal residue" evidence="1">
    <location>
        <position position="48"/>
    </location>
</feature>
<comment type="caution">
    <text evidence="1">The sequence shown here is derived from an EMBL/GenBank/DDBJ whole genome shotgun (WGS) entry which is preliminary data.</text>
</comment>
<evidence type="ECO:0000313" key="1">
    <source>
        <dbReference type="EMBL" id="MCI88741.1"/>
    </source>
</evidence>
<protein>
    <submittedName>
        <fullName evidence="1">Uncharacterized protein</fullName>
    </submittedName>
</protein>
<dbReference type="AlphaFoldDB" id="A0A392VP32"/>